<evidence type="ECO:0000313" key="3">
    <source>
        <dbReference type="EMBL" id="PRO67274.1"/>
    </source>
</evidence>
<comment type="caution">
    <text evidence="3">The sequence shown here is derived from an EMBL/GenBank/DDBJ whole genome shotgun (WGS) entry which is preliminary data.</text>
</comment>
<evidence type="ECO:0000259" key="2">
    <source>
        <dbReference type="Pfam" id="PF00561"/>
    </source>
</evidence>
<dbReference type="Gene3D" id="3.40.50.1820">
    <property type="entry name" value="alpha/beta hydrolase"/>
    <property type="match status" value="1"/>
</dbReference>
<dbReference type="Proteomes" id="UP000243650">
    <property type="component" value="Unassembled WGS sequence"/>
</dbReference>
<dbReference type="SUPFAM" id="SSF53474">
    <property type="entry name" value="alpha/beta-Hydrolases"/>
    <property type="match status" value="1"/>
</dbReference>
<gene>
    <name evidence="3" type="ORF">C6I21_01570</name>
</gene>
<dbReference type="Pfam" id="PF00561">
    <property type="entry name" value="Abhydrolase_1"/>
    <property type="match status" value="1"/>
</dbReference>
<reference evidence="3 4" key="1">
    <citation type="submission" date="2018-03" db="EMBL/GenBank/DDBJ databases">
        <title>Bacillus urumqiensis sp. nov., a moderately haloalkaliphilic bacterium isolated from a salt lake.</title>
        <authorList>
            <person name="Zhao B."/>
            <person name="Liao Z."/>
        </authorList>
    </citation>
    <scope>NUCLEOTIDE SEQUENCE [LARGE SCALE GENOMIC DNA]</scope>
    <source>
        <strain evidence="3 4">BZ-SZ-XJ18</strain>
    </source>
</reference>
<sequence>MEARVITVNNVNLLTRTAGPEAGPLIVLLHGFPDSARTWTHLQEALAADGWFTAAPVQRGYDGSSRPENPASYHLEELRRDVLGLIQAFGRRDAVLIGHDWGGAVAWYTAAVSPESVRALLPINMPHPAAMQKEILRLSRQTLRSQYVAFFQLPRLPEKLLTPSVLEASLVKTANPGTFSEEELQAYREGWQEEDTRRTMIHWYRALRYIRFPSHRIQVPVRMLWGLQDPFLDKETAKKSLSCTENGRLIFVDDATHWIHHEHPALTARLVKELLASADET</sequence>
<dbReference type="EMBL" id="PVNS01000001">
    <property type="protein sequence ID" value="PRO67274.1"/>
    <property type="molecule type" value="Genomic_DNA"/>
</dbReference>
<dbReference type="InterPro" id="IPR000073">
    <property type="entry name" value="AB_hydrolase_1"/>
</dbReference>
<evidence type="ECO:0000256" key="1">
    <source>
        <dbReference type="ARBA" id="ARBA00022801"/>
    </source>
</evidence>
<organism evidence="3 4">
    <name type="scientific">Alkalicoccus urumqiensis</name>
    <name type="common">Bacillus urumqiensis</name>
    <dbReference type="NCBI Taxonomy" id="1548213"/>
    <lineage>
        <taxon>Bacteria</taxon>
        <taxon>Bacillati</taxon>
        <taxon>Bacillota</taxon>
        <taxon>Bacilli</taxon>
        <taxon>Bacillales</taxon>
        <taxon>Bacillaceae</taxon>
        <taxon>Alkalicoccus</taxon>
    </lineage>
</organism>
<dbReference type="InterPro" id="IPR000639">
    <property type="entry name" value="Epox_hydrolase-like"/>
</dbReference>
<dbReference type="OrthoDB" id="9773293at2"/>
<dbReference type="PRINTS" id="PR00412">
    <property type="entry name" value="EPOXHYDRLASE"/>
</dbReference>
<accession>A0A2P6MLV2</accession>
<evidence type="ECO:0000313" key="4">
    <source>
        <dbReference type="Proteomes" id="UP000243650"/>
    </source>
</evidence>
<proteinExistence type="predicted"/>
<dbReference type="RefSeq" id="WP_105957658.1">
    <property type="nucleotide sequence ID" value="NZ_PVNS01000001.1"/>
</dbReference>
<name>A0A2P6MLV2_ALKUR</name>
<dbReference type="InterPro" id="IPR029058">
    <property type="entry name" value="AB_hydrolase_fold"/>
</dbReference>
<feature type="domain" description="AB hydrolase-1" evidence="2">
    <location>
        <begin position="24"/>
        <end position="264"/>
    </location>
</feature>
<dbReference type="PANTHER" id="PTHR43329">
    <property type="entry name" value="EPOXIDE HYDROLASE"/>
    <property type="match status" value="1"/>
</dbReference>
<keyword evidence="4" id="KW-1185">Reference proteome</keyword>
<protein>
    <submittedName>
        <fullName evidence="3">Alpha/beta hydrolase</fullName>
    </submittedName>
</protein>
<keyword evidence="1 3" id="KW-0378">Hydrolase</keyword>
<dbReference type="AlphaFoldDB" id="A0A2P6MLV2"/>
<dbReference type="GO" id="GO:0016787">
    <property type="term" value="F:hydrolase activity"/>
    <property type="evidence" value="ECO:0007669"/>
    <property type="project" value="UniProtKB-KW"/>
</dbReference>